<dbReference type="Gene3D" id="1.20.90.10">
    <property type="entry name" value="Phospholipase A2 domain"/>
    <property type="match status" value="1"/>
</dbReference>
<dbReference type="PANTHER" id="PTHR11716:SF107">
    <property type="entry name" value="PHOSPHOLIPASE A2"/>
    <property type="match status" value="1"/>
</dbReference>
<proteinExistence type="inferred from homology"/>
<evidence type="ECO:0000259" key="9">
    <source>
        <dbReference type="SMART" id="SM00085"/>
    </source>
</evidence>
<comment type="caution">
    <text evidence="10">The sequence shown here is derived from an EMBL/GenBank/DDBJ whole genome shotgun (WGS) entry which is preliminary data.</text>
</comment>
<comment type="similarity">
    <text evidence="7">Belongs to the phospholipase A2 family.</text>
</comment>
<dbReference type="InterPro" id="IPR016090">
    <property type="entry name" value="PLA2-like_dom"/>
</dbReference>
<dbReference type="GO" id="GO:0004623">
    <property type="term" value="F:phospholipase A2 activity"/>
    <property type="evidence" value="ECO:0007669"/>
    <property type="project" value="UniProtKB-EC"/>
</dbReference>
<evidence type="ECO:0000256" key="5">
    <source>
        <dbReference type="PIRSR" id="PIRSR601211-2"/>
    </source>
</evidence>
<keyword evidence="8" id="KW-0378">Hydrolase</keyword>
<evidence type="ECO:0000256" key="4">
    <source>
        <dbReference type="PIRSR" id="PIRSR601211-1"/>
    </source>
</evidence>
<evidence type="ECO:0000256" key="1">
    <source>
        <dbReference type="ARBA" id="ARBA00004613"/>
    </source>
</evidence>
<dbReference type="PROSITE" id="PS00118">
    <property type="entry name" value="PA2_HIS"/>
    <property type="match status" value="1"/>
</dbReference>
<feature type="domain" description="Phospholipase A2-like central" evidence="9">
    <location>
        <begin position="55"/>
        <end position="177"/>
    </location>
</feature>
<dbReference type="InterPro" id="IPR033113">
    <property type="entry name" value="PLA2_histidine"/>
</dbReference>
<feature type="binding site" evidence="5">
    <location>
        <position position="101"/>
    </location>
    <ligand>
        <name>Ca(2+)</name>
        <dbReference type="ChEBI" id="CHEBI:29108"/>
    </ligand>
</feature>
<feature type="disulfide bond" evidence="6">
    <location>
        <begin position="131"/>
        <end position="149"/>
    </location>
</feature>
<dbReference type="PRINTS" id="PR00389">
    <property type="entry name" value="PHPHLIPASEA2"/>
</dbReference>
<evidence type="ECO:0000313" key="10">
    <source>
        <dbReference type="EMBL" id="CAH1961685.1"/>
    </source>
</evidence>
<evidence type="ECO:0000256" key="6">
    <source>
        <dbReference type="PIRSR" id="PIRSR601211-3"/>
    </source>
</evidence>
<evidence type="ECO:0000256" key="2">
    <source>
        <dbReference type="ARBA" id="ARBA00022525"/>
    </source>
</evidence>
<dbReference type="EC" id="3.1.1.4" evidence="8"/>
<evidence type="ECO:0000256" key="7">
    <source>
        <dbReference type="RuleBase" id="RU003654"/>
    </source>
</evidence>
<accession>A0A9P0JUR8</accession>
<feature type="disulfide bond" evidence="6">
    <location>
        <begin position="81"/>
        <end position="97"/>
    </location>
</feature>
<feature type="active site" evidence="4">
    <location>
        <position position="100"/>
    </location>
</feature>
<dbReference type="GO" id="GO:0005576">
    <property type="term" value="C:extracellular region"/>
    <property type="evidence" value="ECO:0007669"/>
    <property type="project" value="UniProtKB-SubCell"/>
</dbReference>
<keyword evidence="8" id="KW-0443">Lipid metabolism</keyword>
<dbReference type="GO" id="GO:0050482">
    <property type="term" value="P:arachidonate secretion"/>
    <property type="evidence" value="ECO:0007669"/>
    <property type="project" value="InterPro"/>
</dbReference>
<evidence type="ECO:0000256" key="8">
    <source>
        <dbReference type="RuleBase" id="RU361236"/>
    </source>
</evidence>
<name>A0A9P0JUR8_ACAOB</name>
<keyword evidence="3 6" id="KW-1015">Disulfide bond</keyword>
<dbReference type="SUPFAM" id="SSF48619">
    <property type="entry name" value="Phospholipase A2, PLA2"/>
    <property type="match status" value="1"/>
</dbReference>
<dbReference type="Pfam" id="PF00068">
    <property type="entry name" value="Phospholip_A2_1"/>
    <property type="match status" value="1"/>
</dbReference>
<organism evidence="10 11">
    <name type="scientific">Acanthoscelides obtectus</name>
    <name type="common">Bean weevil</name>
    <name type="synonym">Bruchus obtectus</name>
    <dbReference type="NCBI Taxonomy" id="200917"/>
    <lineage>
        <taxon>Eukaryota</taxon>
        <taxon>Metazoa</taxon>
        <taxon>Ecdysozoa</taxon>
        <taxon>Arthropoda</taxon>
        <taxon>Hexapoda</taxon>
        <taxon>Insecta</taxon>
        <taxon>Pterygota</taxon>
        <taxon>Neoptera</taxon>
        <taxon>Endopterygota</taxon>
        <taxon>Coleoptera</taxon>
        <taxon>Polyphaga</taxon>
        <taxon>Cucujiformia</taxon>
        <taxon>Chrysomeloidea</taxon>
        <taxon>Chrysomelidae</taxon>
        <taxon>Bruchinae</taxon>
        <taxon>Bruchini</taxon>
        <taxon>Acanthoscelides</taxon>
    </lineage>
</organism>
<feature type="disulfide bond" evidence="6">
    <location>
        <begin position="103"/>
        <end position="151"/>
    </location>
</feature>
<evidence type="ECO:0000256" key="3">
    <source>
        <dbReference type="ARBA" id="ARBA00023157"/>
    </source>
</evidence>
<dbReference type="InterPro" id="IPR033112">
    <property type="entry name" value="PLA2_Asp_AS"/>
</dbReference>
<protein>
    <recommendedName>
        <fullName evidence="8">Phospholipase A2</fullName>
        <ecNumber evidence="8">3.1.1.4</ecNumber>
    </recommendedName>
</protein>
<reference evidence="10" key="1">
    <citation type="submission" date="2022-03" db="EMBL/GenBank/DDBJ databases">
        <authorList>
            <person name="Sayadi A."/>
        </authorList>
    </citation>
    <scope>NUCLEOTIDE SEQUENCE</scope>
</reference>
<dbReference type="PANTHER" id="PTHR11716">
    <property type="entry name" value="PHOSPHOLIPASE A2 FAMILY MEMBER"/>
    <property type="match status" value="1"/>
</dbReference>
<sequence>MFGVSYKMKLLSLNQSKPLLLKGRPFKLPNISKIRFNISKVIDSQHLMEPRSKRGVINLYNMISCATGCRPLIYKGYGCYCGFLGSGYPVDGIDRCCQLHDSCYGWAQCTIPFMDYVLPYFWQCIYDQPYCAIDHDIFGGPDSCASKLCECDRQLSLCLQQYPCPQVRPFCTSSPFRFFQNAIMMFV</sequence>
<dbReference type="OrthoDB" id="5841574at2759"/>
<evidence type="ECO:0000313" key="11">
    <source>
        <dbReference type="Proteomes" id="UP001152888"/>
    </source>
</evidence>
<keyword evidence="5" id="KW-0479">Metal-binding</keyword>
<dbReference type="InterPro" id="IPR001211">
    <property type="entry name" value="PLA2"/>
</dbReference>
<dbReference type="Proteomes" id="UP001152888">
    <property type="component" value="Unassembled WGS sequence"/>
</dbReference>
<dbReference type="AlphaFoldDB" id="A0A9P0JUR8"/>
<comment type="catalytic activity">
    <reaction evidence="8">
        <text>a 1,2-diacyl-sn-glycero-3-phosphocholine + H2O = a 1-acyl-sn-glycero-3-phosphocholine + a fatty acid + H(+)</text>
        <dbReference type="Rhea" id="RHEA:15801"/>
        <dbReference type="ChEBI" id="CHEBI:15377"/>
        <dbReference type="ChEBI" id="CHEBI:15378"/>
        <dbReference type="ChEBI" id="CHEBI:28868"/>
        <dbReference type="ChEBI" id="CHEBI:57643"/>
        <dbReference type="ChEBI" id="CHEBI:58168"/>
        <dbReference type="EC" id="3.1.1.4"/>
    </reaction>
</comment>
<dbReference type="SMART" id="SM00085">
    <property type="entry name" value="PA2c"/>
    <property type="match status" value="1"/>
</dbReference>
<feature type="binding site" evidence="5">
    <location>
        <position position="82"/>
    </location>
    <ligand>
        <name>Ca(2+)</name>
        <dbReference type="ChEBI" id="CHEBI:29108"/>
    </ligand>
</feature>
<dbReference type="PROSITE" id="PS00119">
    <property type="entry name" value="PA2_ASP"/>
    <property type="match status" value="1"/>
</dbReference>
<keyword evidence="11" id="KW-1185">Reference proteome</keyword>
<dbReference type="EMBL" id="CAKOFQ010006696">
    <property type="protein sequence ID" value="CAH1961685.1"/>
    <property type="molecule type" value="Genomic_DNA"/>
</dbReference>
<feature type="active site" evidence="4">
    <location>
        <position position="152"/>
    </location>
</feature>
<comment type="cofactor">
    <cofactor evidence="5">
        <name>Ca(2+)</name>
        <dbReference type="ChEBI" id="CHEBI:29108"/>
    </cofactor>
    <text evidence="5">Binds 1 Ca(2+) ion per subunit.</text>
</comment>
<dbReference type="GO" id="GO:0005509">
    <property type="term" value="F:calcium ion binding"/>
    <property type="evidence" value="ECO:0007669"/>
    <property type="project" value="InterPro"/>
</dbReference>
<gene>
    <name evidence="10" type="ORF">ACAOBT_LOCUS4293</name>
</gene>
<dbReference type="InterPro" id="IPR036444">
    <property type="entry name" value="PLipase_A2_dom_sf"/>
</dbReference>
<dbReference type="GO" id="GO:0016042">
    <property type="term" value="P:lipid catabolic process"/>
    <property type="evidence" value="ECO:0007669"/>
    <property type="project" value="InterPro"/>
</dbReference>
<keyword evidence="5 8" id="KW-0106">Calcium</keyword>
<feature type="disulfide bond" evidence="6">
    <location>
        <begin position="96"/>
        <end position="158"/>
    </location>
</feature>
<comment type="subcellular location">
    <subcellularLocation>
        <location evidence="1 8">Secreted</location>
    </subcellularLocation>
</comment>
<dbReference type="GO" id="GO:0006644">
    <property type="term" value="P:phospholipid metabolic process"/>
    <property type="evidence" value="ECO:0007669"/>
    <property type="project" value="InterPro"/>
</dbReference>
<keyword evidence="2 8" id="KW-0964">Secreted</keyword>
<feature type="binding site" evidence="5">
    <location>
        <position position="80"/>
    </location>
    <ligand>
        <name>Ca(2+)</name>
        <dbReference type="ChEBI" id="CHEBI:29108"/>
    </ligand>
</feature>
<dbReference type="CDD" id="cd00125">
    <property type="entry name" value="PLA2c"/>
    <property type="match status" value="1"/>
</dbReference>